<gene>
    <name evidence="1" type="ORF">N5D09_02780</name>
</gene>
<dbReference type="Pfam" id="PF08843">
    <property type="entry name" value="AbiEii"/>
    <property type="match status" value="1"/>
</dbReference>
<dbReference type="Gene3D" id="3.10.450.620">
    <property type="entry name" value="JHP933, nucleotidyltransferase-like core domain"/>
    <property type="match status" value="1"/>
</dbReference>
<evidence type="ECO:0000313" key="1">
    <source>
        <dbReference type="EMBL" id="MDH0687011.1"/>
    </source>
</evidence>
<dbReference type="InterPro" id="IPR014942">
    <property type="entry name" value="AbiEii"/>
</dbReference>
<dbReference type="AlphaFoldDB" id="A0ABD4XWE2"/>
<comment type="caution">
    <text evidence="1">The sequence shown here is derived from an EMBL/GenBank/DDBJ whole genome shotgun (WGS) entry which is preliminary data.</text>
</comment>
<name>A0ABD4XWE2_STUST</name>
<organism evidence="1 2">
    <name type="scientific">Stutzerimonas stutzeri</name>
    <name type="common">Pseudomonas stutzeri</name>
    <dbReference type="NCBI Taxonomy" id="316"/>
    <lineage>
        <taxon>Bacteria</taxon>
        <taxon>Pseudomonadati</taxon>
        <taxon>Pseudomonadota</taxon>
        <taxon>Gammaproteobacteria</taxon>
        <taxon>Pseudomonadales</taxon>
        <taxon>Pseudomonadaceae</taxon>
        <taxon>Stutzerimonas</taxon>
    </lineage>
</organism>
<protein>
    <submittedName>
        <fullName evidence="1">Nucleotidyl transferase AbiEii/AbiGii toxin family protein</fullName>
    </submittedName>
</protein>
<accession>A0ABD4XWE2</accession>
<dbReference type="Proteomes" id="UP001161139">
    <property type="component" value="Unassembled WGS sequence"/>
</dbReference>
<dbReference type="EMBL" id="JAOCDG010000003">
    <property type="protein sequence ID" value="MDH0687011.1"/>
    <property type="molecule type" value="Genomic_DNA"/>
</dbReference>
<keyword evidence="1" id="KW-0808">Transferase</keyword>
<dbReference type="GO" id="GO:0016740">
    <property type="term" value="F:transferase activity"/>
    <property type="evidence" value="ECO:0007669"/>
    <property type="project" value="UniProtKB-KW"/>
</dbReference>
<sequence>MSPYTLKDHVTKAMSLTDNQLAQPVVLKEILHYEILNALSNSDLGDRLVFQGGTALRACYDGTRLSEDLDFVCGSGSPEPLDVGHLASVLQKAMQTRYGIEFDAVAGPNTDLGDGVGVKRWTFKIKVPWESQMQRINFEVCNVPSLDAVPVVLRSPYEHQQGLQGIVVLAESQEEIYSDKLVALGLRSHLKARDVWDVHFLAQKGIQPNYDWVAQKVASYGRSDDEFLAGLDAAIERMQAPDAAEKFCSEMVRFVDSRMATMFTNKPAFAGAWLRHAVADLVKLKEAYPDFAQGRDELLSPAGTGYDGP</sequence>
<proteinExistence type="predicted"/>
<evidence type="ECO:0000313" key="2">
    <source>
        <dbReference type="Proteomes" id="UP001161139"/>
    </source>
</evidence>
<dbReference type="RefSeq" id="WP_172882215.1">
    <property type="nucleotide sequence ID" value="NZ_JAOCDG010000003.1"/>
</dbReference>
<reference evidence="1" key="1">
    <citation type="submission" date="2022-09" db="EMBL/GenBank/DDBJ databases">
        <title>Intensive care unit water sources are persistently colonized with multi-drug resistant bacteria and are the site of extensive horizontal gene transfer of antibiotic resistance genes.</title>
        <authorList>
            <person name="Diorio-Toth L."/>
        </authorList>
    </citation>
    <scope>NUCLEOTIDE SEQUENCE</scope>
    <source>
        <strain evidence="1">GD03864</strain>
    </source>
</reference>